<dbReference type="InterPro" id="IPR001647">
    <property type="entry name" value="HTH_TetR"/>
</dbReference>
<name>A0ABU0YXR0_9MICO</name>
<dbReference type="SUPFAM" id="SSF48498">
    <property type="entry name" value="Tetracyclin repressor-like, C-terminal domain"/>
    <property type="match status" value="1"/>
</dbReference>
<dbReference type="InterPro" id="IPR036271">
    <property type="entry name" value="Tet_transcr_reg_TetR-rel_C_sf"/>
</dbReference>
<dbReference type="SUPFAM" id="SSF46689">
    <property type="entry name" value="Homeodomain-like"/>
    <property type="match status" value="1"/>
</dbReference>
<dbReference type="Pfam" id="PF16859">
    <property type="entry name" value="TetR_C_11"/>
    <property type="match status" value="1"/>
</dbReference>
<accession>A0ABU0YXR0</accession>
<organism evidence="6 7">
    <name type="scientific">Microbacterium psychrotolerans</name>
    <dbReference type="NCBI Taxonomy" id="3068321"/>
    <lineage>
        <taxon>Bacteria</taxon>
        <taxon>Bacillati</taxon>
        <taxon>Actinomycetota</taxon>
        <taxon>Actinomycetes</taxon>
        <taxon>Micrococcales</taxon>
        <taxon>Microbacteriaceae</taxon>
        <taxon>Microbacterium</taxon>
    </lineage>
</organism>
<dbReference type="InterPro" id="IPR050109">
    <property type="entry name" value="HTH-type_TetR-like_transc_reg"/>
</dbReference>
<keyword evidence="1" id="KW-0805">Transcription regulation</keyword>
<reference evidence="6 7" key="1">
    <citation type="submission" date="2023-08" db="EMBL/GenBank/DDBJ databases">
        <title>Microbacterium psychrotolerans sp. nov., a psychrotolerant bacterium isolated from soil in Heilongjiang Province, China.</title>
        <authorList>
            <person name="An P."/>
            <person name="Zhao D."/>
            <person name="Xiang H."/>
        </authorList>
    </citation>
    <scope>NUCLEOTIDE SEQUENCE [LARGE SCALE GENOMIC DNA]</scope>
    <source>
        <strain evidence="6 7">QXD-8</strain>
    </source>
</reference>
<gene>
    <name evidence="6" type="ORF">Q9R08_03900</name>
</gene>
<dbReference type="Gene3D" id="1.10.10.60">
    <property type="entry name" value="Homeodomain-like"/>
    <property type="match status" value="1"/>
</dbReference>
<keyword evidence="3" id="KW-0804">Transcription</keyword>
<evidence type="ECO:0000256" key="1">
    <source>
        <dbReference type="ARBA" id="ARBA00023015"/>
    </source>
</evidence>
<feature type="DNA-binding region" description="H-T-H motif" evidence="4">
    <location>
        <begin position="34"/>
        <end position="53"/>
    </location>
</feature>
<proteinExistence type="predicted"/>
<evidence type="ECO:0000256" key="4">
    <source>
        <dbReference type="PROSITE-ProRule" id="PRU00335"/>
    </source>
</evidence>
<dbReference type="RefSeq" id="WP_308866513.1">
    <property type="nucleotide sequence ID" value="NZ_JAVFWO010000001.1"/>
</dbReference>
<evidence type="ECO:0000313" key="6">
    <source>
        <dbReference type="EMBL" id="MDQ7877112.1"/>
    </source>
</evidence>
<evidence type="ECO:0000313" key="7">
    <source>
        <dbReference type="Proteomes" id="UP001235133"/>
    </source>
</evidence>
<dbReference type="Proteomes" id="UP001235133">
    <property type="component" value="Unassembled WGS sequence"/>
</dbReference>
<keyword evidence="7" id="KW-1185">Reference proteome</keyword>
<dbReference type="Gene3D" id="1.10.357.10">
    <property type="entry name" value="Tetracycline Repressor, domain 2"/>
    <property type="match status" value="1"/>
</dbReference>
<protein>
    <submittedName>
        <fullName evidence="6">TetR/AcrR family transcriptional regulator</fullName>
    </submittedName>
</protein>
<evidence type="ECO:0000256" key="3">
    <source>
        <dbReference type="ARBA" id="ARBA00023163"/>
    </source>
</evidence>
<feature type="domain" description="HTH tetR-type" evidence="5">
    <location>
        <begin position="6"/>
        <end position="71"/>
    </location>
</feature>
<dbReference type="InterPro" id="IPR009057">
    <property type="entry name" value="Homeodomain-like_sf"/>
</dbReference>
<comment type="caution">
    <text evidence="6">The sequence shown here is derived from an EMBL/GenBank/DDBJ whole genome shotgun (WGS) entry which is preliminary data.</text>
</comment>
<dbReference type="PANTHER" id="PTHR30055">
    <property type="entry name" value="HTH-TYPE TRANSCRIPTIONAL REGULATOR RUTR"/>
    <property type="match status" value="1"/>
</dbReference>
<sequence length="203" mass="22626">MAIRSEQSRQAILQATMKLLDERQPDSMSVQQLSIERIAREAGVSKTTIYRWWPSKAAVIIDTFLENHILQTTMRDDLPAVDALREHVISLAKVYAGYEGRLMAQLIAESQYDTATLDTFKTLFWRPRREVVNRVIERAIAEGAIRGGYTPDELAEAIYAPIYFQLLFREGAFDADTIAAGFELALHGIAGPRHTSGSAAGIA</sequence>
<dbReference type="PROSITE" id="PS50977">
    <property type="entry name" value="HTH_TETR_2"/>
    <property type="match status" value="1"/>
</dbReference>
<evidence type="ECO:0000256" key="2">
    <source>
        <dbReference type="ARBA" id="ARBA00023125"/>
    </source>
</evidence>
<dbReference type="PANTHER" id="PTHR30055:SF148">
    <property type="entry name" value="TETR-FAMILY TRANSCRIPTIONAL REGULATOR"/>
    <property type="match status" value="1"/>
</dbReference>
<dbReference type="EMBL" id="JAVFWO010000001">
    <property type="protein sequence ID" value="MDQ7877112.1"/>
    <property type="molecule type" value="Genomic_DNA"/>
</dbReference>
<dbReference type="Pfam" id="PF00440">
    <property type="entry name" value="TetR_N"/>
    <property type="match status" value="1"/>
</dbReference>
<evidence type="ECO:0000259" key="5">
    <source>
        <dbReference type="PROSITE" id="PS50977"/>
    </source>
</evidence>
<dbReference type="InterPro" id="IPR011075">
    <property type="entry name" value="TetR_C"/>
</dbReference>
<keyword evidence="2 4" id="KW-0238">DNA-binding</keyword>